<feature type="region of interest" description="Disordered" evidence="1">
    <location>
        <begin position="28"/>
        <end position="58"/>
    </location>
</feature>
<evidence type="ECO:0000313" key="3">
    <source>
        <dbReference type="Proteomes" id="UP000494363"/>
    </source>
</evidence>
<proteinExistence type="predicted"/>
<dbReference type="RefSeq" id="WP_246356228.1">
    <property type="nucleotide sequence ID" value="NZ_CADIKH010000076.1"/>
</dbReference>
<reference evidence="2 3" key="1">
    <citation type="submission" date="2020-04" db="EMBL/GenBank/DDBJ databases">
        <authorList>
            <person name="De Canck E."/>
        </authorList>
    </citation>
    <scope>NUCLEOTIDE SEQUENCE [LARGE SCALE GENOMIC DNA]</scope>
    <source>
        <strain evidence="2 3">LMG 29542</strain>
    </source>
</reference>
<sequence>MSCHILQKSLFGLSQFDQGKAAMTEVTLAPNSSKRSAQPQGSSSSTSTGTTLSSGRTVSSLAPRLRQLLQCVQEKKIQVQHIARVYEQARKAQSNGKDIYPIVSAVTAPFSEDAIVEKKFCAGEPMAIRTLRFSSDDEAVCHFGGSGKTPARREVDTLANNIFGRRIVMTPSSVIACDAKVNTISLMEKPHRPKWKGLPSVIFFVPNPLAGSVSSTVERRNGFGDVHSFASSQAFDAEYEQAANWLSHAQRLDMLEKKAKVYMKEEPDRYAHEFCHSLMELAQHMRRLQMSRPGQPLRHNEYCTKLELWDARALEVGKNGAVAVATLVEFNLEMTAMALAMEREGIAGSQLTDFLKRQFSWSYTNEIHDLQTTLRNLECISSKTRENVLHDICSQLRAGISLCVYEHQEAGSQLRALSLTDFPPEDVMEGLRLFLSSRLLHL</sequence>
<dbReference type="Proteomes" id="UP000494363">
    <property type="component" value="Unassembled WGS sequence"/>
</dbReference>
<accession>A0A6J5F7C3</accession>
<dbReference type="InterPro" id="IPR053508">
    <property type="entry name" value="Pathogen_avirulence"/>
</dbReference>
<gene>
    <name evidence="2" type="ORF">LMG29542_07264</name>
</gene>
<organism evidence="2 3">
    <name type="scientific">Paraburkholderia humisilvae</name>
    <dbReference type="NCBI Taxonomy" id="627669"/>
    <lineage>
        <taxon>Bacteria</taxon>
        <taxon>Pseudomonadati</taxon>
        <taxon>Pseudomonadota</taxon>
        <taxon>Betaproteobacteria</taxon>
        <taxon>Burkholderiales</taxon>
        <taxon>Burkholderiaceae</taxon>
        <taxon>Paraburkholderia</taxon>
    </lineage>
</organism>
<evidence type="ECO:0000313" key="2">
    <source>
        <dbReference type="EMBL" id="CAB3773502.1"/>
    </source>
</evidence>
<evidence type="ECO:0000256" key="1">
    <source>
        <dbReference type="SAM" id="MobiDB-lite"/>
    </source>
</evidence>
<dbReference type="EMBL" id="CADIKH010000076">
    <property type="protein sequence ID" value="CAB3773502.1"/>
    <property type="molecule type" value="Genomic_DNA"/>
</dbReference>
<feature type="compositionally biased region" description="Low complexity" evidence="1">
    <location>
        <begin position="32"/>
        <end position="58"/>
    </location>
</feature>
<dbReference type="NCBIfam" id="NF041307">
    <property type="entry name" value="AvrBs1"/>
    <property type="match status" value="1"/>
</dbReference>
<dbReference type="AlphaFoldDB" id="A0A6J5F7C3"/>
<name>A0A6J5F7C3_9BURK</name>
<protein>
    <submittedName>
        <fullName evidence="2">Uncharacterized protein</fullName>
    </submittedName>
</protein>
<keyword evidence="3" id="KW-1185">Reference proteome</keyword>